<evidence type="ECO:0000259" key="3">
    <source>
        <dbReference type="Pfam" id="PF11790"/>
    </source>
</evidence>
<feature type="region of interest" description="Disordered" evidence="1">
    <location>
        <begin position="673"/>
        <end position="715"/>
    </location>
</feature>
<feature type="domain" description="Asl1-like glycosyl hydrolase catalytic" evidence="3">
    <location>
        <begin position="427"/>
        <end position="655"/>
    </location>
</feature>
<name>A0AAN6JPV7_9BASI</name>
<comment type="caution">
    <text evidence="4">The sequence shown here is derived from an EMBL/GenBank/DDBJ whole genome shotgun (WGS) entry which is preliminary data.</text>
</comment>
<sequence length="738" mass="80143">MSQVRRYVLALLCALILLSSQARAALRGAPWGVDDRWNRRILGGASAVRWYHHWALGPIASASPDVEFVPMFWGPAKNKSWVKRKAEMSRNPPMNLLAFNEPDIPTQANLTPAAALDLYMSELWPLKANFTSVRLSSPQICFNLTWLDEFMAGAQSLAAEPDFLAVHWYGAPKLVRFQNYVNQIHAAHPTKELWITELGLTNKANVSATTAQNFMQQLLTWADAQPFIARITWTGFFAQGSPPDSYISPSMALFAADGTVNNLGMAYAGIQQNSSTAFTPTFAPTPDHISTALATSMTTGSSSTSSIATSGGTFSTLPSVSDGLKVSSTLQGLPSPITTVSTTKTSMERATTSVAASSAAGRSPILATSVTSATRPNSILTLISTATVTVTVTKTAVSTLLQPCTTNKGTTNATAALPVSSESASSSMLNFASCADARPDRSTSEIRSPISPFIEFVPTMWGPQRASSWHDRKHEMKSHPPKNVLAFNEPDIRSQSNLSPQAAVDLFMQELWPLKQRYPGVRLSSPQICHDRTWLAQFMSGLEARGAKPDFIAAHWYGPPDLDRFQWYINQLQSEYPGQDIWITELGLTQHSDVSPSQAEAFMEQVLNWAGTQPHLKRVAWTGFFSTNDPPDGFISPAMALFHPDGKLTGLGRAYAGLDSKQAREVHINATHDEERDGAVAHDASAMSDAAPATRHGAHSASTTHGHGRGHGHTSGMARAIHHHRRHRAIGHGGRQEM</sequence>
<evidence type="ECO:0000256" key="1">
    <source>
        <dbReference type="SAM" id="MobiDB-lite"/>
    </source>
</evidence>
<dbReference type="PANTHER" id="PTHR34154:SF3">
    <property type="entry name" value="ALKALI-SENSITIVE LINKAGE PROTEIN 1"/>
    <property type="match status" value="1"/>
</dbReference>
<dbReference type="PANTHER" id="PTHR34154">
    <property type="entry name" value="ALKALI-SENSITIVE LINKAGE PROTEIN 1"/>
    <property type="match status" value="1"/>
</dbReference>
<keyword evidence="5" id="KW-1185">Reference proteome</keyword>
<reference evidence="4" key="1">
    <citation type="journal article" date="2023" name="PhytoFront">
        <title>Draft Genome Resources of Seven Strains of Tilletia horrida, Causal Agent of Kernel Smut of Rice.</title>
        <authorList>
            <person name="Khanal S."/>
            <person name="Antony Babu S."/>
            <person name="Zhou X.G."/>
        </authorList>
    </citation>
    <scope>NUCLEOTIDE SEQUENCE</scope>
    <source>
        <strain evidence="4">TX3</strain>
    </source>
</reference>
<keyword evidence="2" id="KW-0732">Signal</keyword>
<evidence type="ECO:0000313" key="4">
    <source>
        <dbReference type="EMBL" id="KAK0527445.1"/>
    </source>
</evidence>
<dbReference type="Proteomes" id="UP001176521">
    <property type="component" value="Unassembled WGS sequence"/>
</dbReference>
<feature type="chain" id="PRO_5042819432" description="Asl1-like glycosyl hydrolase catalytic domain-containing protein" evidence="2">
    <location>
        <begin position="25"/>
        <end position="738"/>
    </location>
</feature>
<evidence type="ECO:0000313" key="5">
    <source>
        <dbReference type="Proteomes" id="UP001176521"/>
    </source>
</evidence>
<dbReference type="Pfam" id="PF11790">
    <property type="entry name" value="Glyco_hydro_cc"/>
    <property type="match status" value="2"/>
</dbReference>
<evidence type="ECO:0000256" key="2">
    <source>
        <dbReference type="SAM" id="SignalP"/>
    </source>
</evidence>
<dbReference type="GO" id="GO:0071966">
    <property type="term" value="P:fungal-type cell wall polysaccharide metabolic process"/>
    <property type="evidence" value="ECO:0007669"/>
    <property type="project" value="TreeGrafter"/>
</dbReference>
<accession>A0AAN6JPV7</accession>
<protein>
    <recommendedName>
        <fullName evidence="3">Asl1-like glycosyl hydrolase catalytic domain-containing protein</fullName>
    </recommendedName>
</protein>
<dbReference type="InterPro" id="IPR024655">
    <property type="entry name" value="Asl1_glyco_hydro_catalytic"/>
</dbReference>
<proteinExistence type="predicted"/>
<dbReference type="EMBL" id="JAPDMQ010000311">
    <property type="protein sequence ID" value="KAK0527445.1"/>
    <property type="molecule type" value="Genomic_DNA"/>
</dbReference>
<feature type="signal peptide" evidence="2">
    <location>
        <begin position="1"/>
        <end position="24"/>
    </location>
</feature>
<dbReference type="SUPFAM" id="SSF51445">
    <property type="entry name" value="(Trans)glycosidases"/>
    <property type="match status" value="2"/>
</dbReference>
<gene>
    <name evidence="4" type="ORF">OC842_004880</name>
</gene>
<feature type="domain" description="Asl1-like glycosyl hydrolase catalytic" evidence="3">
    <location>
        <begin position="43"/>
        <end position="267"/>
    </location>
</feature>
<dbReference type="InterPro" id="IPR053183">
    <property type="entry name" value="ASL1"/>
</dbReference>
<dbReference type="Gene3D" id="3.20.20.80">
    <property type="entry name" value="Glycosidases"/>
    <property type="match status" value="2"/>
</dbReference>
<dbReference type="GO" id="GO:0009277">
    <property type="term" value="C:fungal-type cell wall"/>
    <property type="evidence" value="ECO:0007669"/>
    <property type="project" value="TreeGrafter"/>
</dbReference>
<dbReference type="InterPro" id="IPR017853">
    <property type="entry name" value="GH"/>
</dbReference>
<organism evidence="4 5">
    <name type="scientific">Tilletia horrida</name>
    <dbReference type="NCBI Taxonomy" id="155126"/>
    <lineage>
        <taxon>Eukaryota</taxon>
        <taxon>Fungi</taxon>
        <taxon>Dikarya</taxon>
        <taxon>Basidiomycota</taxon>
        <taxon>Ustilaginomycotina</taxon>
        <taxon>Exobasidiomycetes</taxon>
        <taxon>Tilletiales</taxon>
        <taxon>Tilletiaceae</taxon>
        <taxon>Tilletia</taxon>
    </lineage>
</organism>
<dbReference type="AlphaFoldDB" id="A0AAN6JPV7"/>